<dbReference type="SUPFAM" id="SSF48452">
    <property type="entry name" value="TPR-like"/>
    <property type="match status" value="1"/>
</dbReference>
<dbReference type="InterPro" id="IPR011990">
    <property type="entry name" value="TPR-like_helical_dom_sf"/>
</dbReference>
<organism evidence="1 2">
    <name type="scientific">Fusarium langsethiae</name>
    <dbReference type="NCBI Taxonomy" id="179993"/>
    <lineage>
        <taxon>Eukaryota</taxon>
        <taxon>Fungi</taxon>
        <taxon>Dikarya</taxon>
        <taxon>Ascomycota</taxon>
        <taxon>Pezizomycotina</taxon>
        <taxon>Sordariomycetes</taxon>
        <taxon>Hypocreomycetidae</taxon>
        <taxon>Hypocreales</taxon>
        <taxon>Nectriaceae</taxon>
        <taxon>Fusarium</taxon>
    </lineage>
</organism>
<protein>
    <submittedName>
        <fullName evidence="1">Uncharacterized protein</fullName>
    </submittedName>
</protein>
<dbReference type="Gene3D" id="1.25.40.10">
    <property type="entry name" value="Tetratricopeptide repeat domain"/>
    <property type="match status" value="1"/>
</dbReference>
<dbReference type="Pfam" id="PF13424">
    <property type="entry name" value="TPR_12"/>
    <property type="match status" value="1"/>
</dbReference>
<name>A0A0N0DBX6_FUSLA</name>
<comment type="caution">
    <text evidence="1">The sequence shown here is derived from an EMBL/GenBank/DDBJ whole genome shotgun (WGS) entry which is preliminary data.</text>
</comment>
<reference evidence="1 2" key="1">
    <citation type="submission" date="2015-04" db="EMBL/GenBank/DDBJ databases">
        <title>The draft genome sequence of Fusarium langsethiae, a T-2/HT-2 mycotoxin producer.</title>
        <authorList>
            <person name="Lysoe E."/>
            <person name="Divon H.H."/>
            <person name="Terzi V."/>
            <person name="Orru L."/>
            <person name="Lamontanara A."/>
            <person name="Kolseth A.-K."/>
            <person name="Frandsen R.J."/>
            <person name="Nielsen K."/>
            <person name="Thrane U."/>
        </authorList>
    </citation>
    <scope>NUCLEOTIDE SEQUENCE [LARGE SCALE GENOMIC DNA]</scope>
    <source>
        <strain evidence="1 2">Fl201059</strain>
    </source>
</reference>
<proteinExistence type="predicted"/>
<dbReference type="EMBL" id="JXCE01000420">
    <property type="protein sequence ID" value="KPA37407.1"/>
    <property type="molecule type" value="Genomic_DNA"/>
</dbReference>
<evidence type="ECO:0000313" key="1">
    <source>
        <dbReference type="EMBL" id="KPA37407.1"/>
    </source>
</evidence>
<dbReference type="AlphaFoldDB" id="A0A0N0DBX6"/>
<sequence length="254" mass="27959">MASSTTIPPAAPDPFDLGIHTPANLNRGARAALLQNSSVAVNGTIGVSPGPRRMAQTPSSPLNAATIAAATERAARANPSLVFEQQPVSIIESANDLARECVEEYNAKLMVFQAFCAKFKEAAQQFTTGPQRRFAQQFADSFLDSWKRELCELGYWAGRCLLVDRRVTEAVELLEYMVAIKETALAENHLDRLASQHALAGVYKAIGQIEEAIKLLEHVVAIKETTLAEDNHSRHLSRDLLQRYYERLEGPAQQ</sequence>
<accession>A0A0N0DBX6</accession>
<gene>
    <name evidence="1" type="ORF">FLAG1_09783</name>
</gene>
<keyword evidence="2" id="KW-1185">Reference proteome</keyword>
<dbReference type="Proteomes" id="UP000037904">
    <property type="component" value="Unassembled WGS sequence"/>
</dbReference>
<evidence type="ECO:0000313" key="2">
    <source>
        <dbReference type="Proteomes" id="UP000037904"/>
    </source>
</evidence>